<dbReference type="GO" id="GO:0016787">
    <property type="term" value="F:hydrolase activity"/>
    <property type="evidence" value="ECO:0007669"/>
    <property type="project" value="UniProtKB-KW"/>
</dbReference>
<dbReference type="RefSeq" id="XP_022829269.1">
    <property type="nucleotide sequence ID" value="XM_022973501.1"/>
</dbReference>
<dbReference type="Proteomes" id="UP000301870">
    <property type="component" value="Chromosome 27"/>
</dbReference>
<comment type="similarity">
    <text evidence="1">Belongs to the helicase family.</text>
</comment>
<dbReference type="KEGG" id="sliu:111358381"/>
<evidence type="ECO:0000313" key="5">
    <source>
        <dbReference type="Proteomes" id="UP000301870"/>
    </source>
</evidence>
<evidence type="ECO:0000259" key="3">
    <source>
        <dbReference type="Pfam" id="PF05970"/>
    </source>
</evidence>
<keyword evidence="1" id="KW-0547">Nucleotide-binding</keyword>
<evidence type="ECO:0000256" key="2">
    <source>
        <dbReference type="SAM" id="MobiDB-lite"/>
    </source>
</evidence>
<dbReference type="Pfam" id="PF14214">
    <property type="entry name" value="Helitron_like_N"/>
    <property type="match status" value="1"/>
</dbReference>
<comment type="catalytic activity">
    <reaction evidence="1">
        <text>ATP + H2O = ADP + phosphate + H(+)</text>
        <dbReference type="Rhea" id="RHEA:13065"/>
        <dbReference type="ChEBI" id="CHEBI:15377"/>
        <dbReference type="ChEBI" id="CHEBI:15378"/>
        <dbReference type="ChEBI" id="CHEBI:30616"/>
        <dbReference type="ChEBI" id="CHEBI:43474"/>
        <dbReference type="ChEBI" id="CHEBI:456216"/>
        <dbReference type="EC" id="5.6.2.3"/>
    </reaction>
</comment>
<comment type="cofactor">
    <cofactor evidence="1">
        <name>Mg(2+)</name>
        <dbReference type="ChEBI" id="CHEBI:18420"/>
    </cofactor>
</comment>
<evidence type="ECO:0000259" key="4">
    <source>
        <dbReference type="Pfam" id="PF14214"/>
    </source>
</evidence>
<dbReference type="InterPro" id="IPR027417">
    <property type="entry name" value="P-loop_NTPase"/>
</dbReference>
<organism evidence="5 6">
    <name type="scientific">Spodoptera litura</name>
    <name type="common">Asian cotton leafworm</name>
    <dbReference type="NCBI Taxonomy" id="69820"/>
    <lineage>
        <taxon>Eukaryota</taxon>
        <taxon>Metazoa</taxon>
        <taxon>Ecdysozoa</taxon>
        <taxon>Arthropoda</taxon>
        <taxon>Hexapoda</taxon>
        <taxon>Insecta</taxon>
        <taxon>Pterygota</taxon>
        <taxon>Neoptera</taxon>
        <taxon>Endopterygota</taxon>
        <taxon>Lepidoptera</taxon>
        <taxon>Glossata</taxon>
        <taxon>Ditrysia</taxon>
        <taxon>Noctuoidea</taxon>
        <taxon>Noctuidae</taxon>
        <taxon>Amphipyrinae</taxon>
        <taxon>Spodoptera</taxon>
    </lineage>
</organism>
<dbReference type="OrthoDB" id="1728974at2759"/>
<dbReference type="Pfam" id="PF05970">
    <property type="entry name" value="PIF1"/>
    <property type="match status" value="1"/>
</dbReference>
<keyword evidence="1" id="KW-0227">DNA damage</keyword>
<dbReference type="GO" id="GO:0006310">
    <property type="term" value="P:DNA recombination"/>
    <property type="evidence" value="ECO:0007669"/>
    <property type="project" value="UniProtKB-KW"/>
</dbReference>
<dbReference type="GO" id="GO:0006281">
    <property type="term" value="P:DNA repair"/>
    <property type="evidence" value="ECO:0007669"/>
    <property type="project" value="UniProtKB-KW"/>
</dbReference>
<feature type="domain" description="DNA helicase Pif1-like DEAD-box helicase" evidence="3">
    <location>
        <begin position="1086"/>
        <end position="1298"/>
    </location>
</feature>
<keyword evidence="1" id="KW-0233">DNA recombination</keyword>
<proteinExistence type="inferred from homology"/>
<gene>
    <name evidence="6" type="primary">LOC111358381</name>
</gene>
<feature type="domain" description="Helitron helicase-like" evidence="4">
    <location>
        <begin position="441"/>
        <end position="623"/>
    </location>
</feature>
<dbReference type="EC" id="5.6.2.3" evidence="1"/>
<dbReference type="GO" id="GO:0005524">
    <property type="term" value="F:ATP binding"/>
    <property type="evidence" value="ECO:0007669"/>
    <property type="project" value="UniProtKB-KW"/>
</dbReference>
<evidence type="ECO:0000313" key="6">
    <source>
        <dbReference type="RefSeq" id="XP_022829269.1"/>
    </source>
</evidence>
<feature type="compositionally biased region" description="Basic and acidic residues" evidence="2">
    <location>
        <begin position="128"/>
        <end position="137"/>
    </location>
</feature>
<dbReference type="GeneID" id="111358381"/>
<dbReference type="SUPFAM" id="SSF52540">
    <property type="entry name" value="P-loop containing nucleoside triphosphate hydrolases"/>
    <property type="match status" value="2"/>
</dbReference>
<feature type="compositionally biased region" description="Basic and acidic residues" evidence="2">
    <location>
        <begin position="11"/>
        <end position="20"/>
    </location>
</feature>
<keyword evidence="1" id="KW-0067">ATP-binding</keyword>
<evidence type="ECO:0000256" key="1">
    <source>
        <dbReference type="RuleBase" id="RU363044"/>
    </source>
</evidence>
<feature type="region of interest" description="Disordered" evidence="2">
    <location>
        <begin position="1"/>
        <end position="63"/>
    </location>
</feature>
<keyword evidence="1" id="KW-0378">Hydrolase</keyword>
<dbReference type="InterPro" id="IPR010285">
    <property type="entry name" value="DNA_helicase_pif1-like_DEAD"/>
</dbReference>
<dbReference type="InterPro" id="IPR025476">
    <property type="entry name" value="Helitron_helicase-like"/>
</dbReference>
<feature type="compositionally biased region" description="Low complexity" evidence="2">
    <location>
        <begin position="21"/>
        <end position="32"/>
    </location>
</feature>
<dbReference type="GO" id="GO:0043139">
    <property type="term" value="F:5'-3' DNA helicase activity"/>
    <property type="evidence" value="ECO:0007669"/>
    <property type="project" value="UniProtKB-EC"/>
</dbReference>
<reference evidence="6" key="1">
    <citation type="submission" date="2025-08" db="UniProtKB">
        <authorList>
            <consortium name="RefSeq"/>
        </authorList>
    </citation>
    <scope>IDENTIFICATION</scope>
    <source>
        <strain evidence="6">Ishihara</strain>
        <tissue evidence="6">Whole body</tissue>
    </source>
</reference>
<keyword evidence="5" id="KW-1185">Reference proteome</keyword>
<sequence length="1431" mass="163947">MKIARSQESSLHAELRRCAQAERQAASRAAELPSQRQQRLEEQATRQASLRASENDIRTQVRISQQAQRQTALRALESPLQTQLRLEEQAERQAVLRANETPLQTQQRLEEQAERQAASRMAETPEESLERRTAHAEMQAERRRAFMRNSWSVINNTAFEYDPLIDYKNHSLVVIGLMNKKCRFCDALKWKDETAGLCCFNGKIRIPTLDAPEEPLKTLLLFDSDESRRFLNRIRKYNSCFQMTSFGVDREIIMPGFSPTFTVQGQVYHRIGSLLPAANEQHKFLQIYFMGDEDNEADRRCQYIQGVEREVVVEIQRMLHEHNQLINTFKTALDRMPHEQYKLVIHADRTPHGEHERRFNAPLINDVAAVVCGDFSSSRDIVLRAHNNTLTRVPDTHKFYDALQYPLIFSKGQEGYHFDLPLINPTTGQPMANKKVSCMNFYAYHMMLRENGFNLLPRFKQLFHQFLVDMWVKTESERLRYITLNQKKLRAEQYIHLQDAVSNDANVNPRDLGKMVILPSTFINSPRYLHEYTQDAFAYVRAHGRPDLFVTFTCNPSWKEITNELMPGQKPIDRHDLVARVFRLKVQKLMGVITKGKVFGDVQCYMYSIEWQKRGLPHVHILIWLKEKLRPTHIDNLINAEIPDPTGDKELHDTIVKNMIHGPCGTRNPTSPCMKEGKCTKKYPRSLIKDTIHNEQGYPLYRRRSPEDGGRTVTIKTRSGAFEIMDNSWIVPYSPILCKIFNAHINVEACGSVRAIKYICKYINKGTDQAVFNFIQEAGSSVINEVQAFQQGRYVSSNEAAWRLFGFPLHERHPTVTHLAVHLENGERVYYNENNFYERIASPPMTTLTAFFQLCQINPFAKTLLYSEVPRYYTWNASRKEWKRRIQGTPVENWPGVKSGDALGRVYTVHVCNFECFCLRMLLHHIRGPTSHRDLKIVNGQECATYREACEVLGLLENDNHWEETMIEAIQCRSPTKIRELFATLISTCGVSNPQQLWEKYKNDMAEDILSRLQMTHPDITYNDFIYNEALTKIENKTMEITGKKLSEFGITSPQRSEESVNDIARELDYNVTILQQQVNNMVPQLLPEQKTIFDEVTRCIESRNGALFFLDAPGGTGKTFLLNLLLAHVRKDKNIAVAVASSGIAATLLIGGRTAHSVLKLPLNLAQEESPTCNFSKNSGRAAMLRQCKLLVWDECTMSHKGAIEALNRTLQDIRDCKSIMGGLVVLLAGDFRQTLPVIQRGTPADEIRACLKSSKLWDHVIKLQLTTNMRVRLFNDIQSGHYAETLLNIGDGKMTVDAEGMITLTEEFSNVVGSESELVAKVYTDLHDNIHDDQWLCERAILAPKNETVTKINDYILDEVVGETTEYLSVDTVVETDHSTSYPVEFLNSLELSGVPSHKLKLKFPKKGNKYFGVVREGLGSAVDALWLI</sequence>
<dbReference type="Gene3D" id="3.40.50.300">
    <property type="entry name" value="P-loop containing nucleotide triphosphate hydrolases"/>
    <property type="match status" value="1"/>
</dbReference>
<feature type="compositionally biased region" description="Polar residues" evidence="2">
    <location>
        <begin position="1"/>
        <end position="10"/>
    </location>
</feature>
<keyword evidence="1" id="KW-0234">DNA repair</keyword>
<dbReference type="PANTHER" id="PTHR10492:SF57">
    <property type="entry name" value="ATP-DEPENDENT DNA HELICASE"/>
    <property type="match status" value="1"/>
</dbReference>
<accession>A0A9J7EKA3</accession>
<feature type="region of interest" description="Disordered" evidence="2">
    <location>
        <begin position="98"/>
        <end position="137"/>
    </location>
</feature>
<keyword evidence="1" id="KW-0347">Helicase</keyword>
<protein>
    <recommendedName>
        <fullName evidence="1">ATP-dependent DNA helicase</fullName>
        <ecNumber evidence="1">5.6.2.3</ecNumber>
    </recommendedName>
</protein>
<dbReference type="GO" id="GO:0000723">
    <property type="term" value="P:telomere maintenance"/>
    <property type="evidence" value="ECO:0007669"/>
    <property type="project" value="InterPro"/>
</dbReference>
<name>A0A9J7EKA3_SPOLT</name>
<dbReference type="PANTHER" id="PTHR10492">
    <property type="match status" value="1"/>
</dbReference>